<organism evidence="2 3">
    <name type="scientific">Youngiibacter multivorans</name>
    <dbReference type="NCBI Taxonomy" id="937251"/>
    <lineage>
        <taxon>Bacteria</taxon>
        <taxon>Bacillati</taxon>
        <taxon>Bacillota</taxon>
        <taxon>Clostridia</taxon>
        <taxon>Eubacteriales</taxon>
        <taxon>Clostridiaceae</taxon>
        <taxon>Youngiibacter</taxon>
    </lineage>
</organism>
<evidence type="ECO:0008006" key="4">
    <source>
        <dbReference type="Google" id="ProtNLM"/>
    </source>
</evidence>
<comment type="caution">
    <text evidence="2">The sequence shown here is derived from an EMBL/GenBank/DDBJ whole genome shotgun (WGS) entry which is preliminary data.</text>
</comment>
<name>A0ABS4G6Y3_9CLOT</name>
<reference evidence="2 3" key="1">
    <citation type="submission" date="2021-03" db="EMBL/GenBank/DDBJ databases">
        <title>Genomic Encyclopedia of Type Strains, Phase IV (KMG-IV): sequencing the most valuable type-strain genomes for metagenomic binning, comparative biology and taxonomic classification.</title>
        <authorList>
            <person name="Goeker M."/>
        </authorList>
    </citation>
    <scope>NUCLEOTIDE SEQUENCE [LARGE SCALE GENOMIC DNA]</scope>
    <source>
        <strain evidence="2 3">DSM 6139</strain>
    </source>
</reference>
<evidence type="ECO:0000313" key="3">
    <source>
        <dbReference type="Proteomes" id="UP001519271"/>
    </source>
</evidence>
<feature type="region of interest" description="Disordered" evidence="1">
    <location>
        <begin position="1"/>
        <end position="30"/>
    </location>
</feature>
<keyword evidence="3" id="KW-1185">Reference proteome</keyword>
<sequence length="60" mass="6993">MKELRSDYRPQVHYTQEQKTKTPHKVEPEQPMPIKVKPYLHQIIGYNLACRILGIFEGGG</sequence>
<gene>
    <name evidence="2" type="ORF">J2Z34_002802</name>
</gene>
<evidence type="ECO:0000313" key="2">
    <source>
        <dbReference type="EMBL" id="MBP1920291.1"/>
    </source>
</evidence>
<protein>
    <recommendedName>
        <fullName evidence="4">Transposase</fullName>
    </recommendedName>
</protein>
<feature type="compositionally biased region" description="Basic and acidic residues" evidence="1">
    <location>
        <begin position="1"/>
        <end position="28"/>
    </location>
</feature>
<dbReference type="Proteomes" id="UP001519271">
    <property type="component" value="Unassembled WGS sequence"/>
</dbReference>
<dbReference type="EMBL" id="JAGGKC010000027">
    <property type="protein sequence ID" value="MBP1920291.1"/>
    <property type="molecule type" value="Genomic_DNA"/>
</dbReference>
<accession>A0ABS4G6Y3</accession>
<evidence type="ECO:0000256" key="1">
    <source>
        <dbReference type="SAM" id="MobiDB-lite"/>
    </source>
</evidence>
<proteinExistence type="predicted"/>